<dbReference type="SUPFAM" id="SSF53448">
    <property type="entry name" value="Nucleotide-diphospho-sugar transferases"/>
    <property type="match status" value="1"/>
</dbReference>
<dbReference type="InterPro" id="IPR034683">
    <property type="entry name" value="IspD/TarI"/>
</dbReference>
<evidence type="ECO:0000256" key="1">
    <source>
        <dbReference type="ARBA" id="ARBA00022679"/>
    </source>
</evidence>
<dbReference type="PANTHER" id="PTHR32125">
    <property type="entry name" value="2-C-METHYL-D-ERYTHRITOL 4-PHOSPHATE CYTIDYLYLTRANSFERASE, CHLOROPLASTIC"/>
    <property type="match status" value="1"/>
</dbReference>
<organism evidence="3 4">
    <name type="scientific">Andreprevotia lacus DSM 23236</name>
    <dbReference type="NCBI Taxonomy" id="1121001"/>
    <lineage>
        <taxon>Bacteria</taxon>
        <taxon>Pseudomonadati</taxon>
        <taxon>Pseudomonadota</taxon>
        <taxon>Betaproteobacteria</taxon>
        <taxon>Neisseriales</taxon>
        <taxon>Chitinibacteraceae</taxon>
        <taxon>Andreprevotia</taxon>
    </lineage>
</organism>
<reference evidence="3 4" key="1">
    <citation type="submission" date="2017-04" db="EMBL/GenBank/DDBJ databases">
        <authorList>
            <person name="Afonso C.L."/>
            <person name="Miller P.J."/>
            <person name="Scott M.A."/>
            <person name="Spackman E."/>
            <person name="Goraichik I."/>
            <person name="Dimitrov K.M."/>
            <person name="Suarez D.L."/>
            <person name="Swayne D.E."/>
        </authorList>
    </citation>
    <scope>NUCLEOTIDE SEQUENCE [LARGE SCALE GENOMIC DNA]</scope>
    <source>
        <strain evidence="3 4">DSM 23236</strain>
    </source>
</reference>
<dbReference type="RefSeq" id="WP_084090516.1">
    <property type="nucleotide sequence ID" value="NZ_FWXD01000009.1"/>
</dbReference>
<dbReference type="OrthoDB" id="9802561at2"/>
<dbReference type="EMBL" id="FWXD01000009">
    <property type="protein sequence ID" value="SMC24351.1"/>
    <property type="molecule type" value="Genomic_DNA"/>
</dbReference>
<dbReference type="Gene3D" id="3.90.550.10">
    <property type="entry name" value="Spore Coat Polysaccharide Biosynthesis Protein SpsA, Chain A"/>
    <property type="match status" value="1"/>
</dbReference>
<sequence>MNSGLDDTLSIVIAAAGDGARLGLGPKALLPLGGRMLLEAVCTKARRIAGEVMVAAPASRMAEWQRHATGCAVIAGGESFLRTTASLAQAASRRKLLVWSVAAPFVSEPVLRRVAAGVPEGGVCAVLQPSDVPLAAMQDGAVREFLPRDAVMAVQGPQAYDRAALLDLIARATDADWQQQSFLQVALRHGQPVATVMGEKTNFKITTPDDWRLAQYLKDLL</sequence>
<dbReference type="STRING" id="1121001.SAMN02745857_01864"/>
<evidence type="ECO:0000313" key="4">
    <source>
        <dbReference type="Proteomes" id="UP000192761"/>
    </source>
</evidence>
<keyword evidence="2 3" id="KW-0548">Nucleotidyltransferase</keyword>
<proteinExistence type="predicted"/>
<dbReference type="Pfam" id="PF01128">
    <property type="entry name" value="IspD"/>
    <property type="match status" value="1"/>
</dbReference>
<dbReference type="PANTHER" id="PTHR32125:SF4">
    <property type="entry name" value="2-C-METHYL-D-ERYTHRITOL 4-PHOSPHATE CYTIDYLYLTRANSFERASE, CHLOROPLASTIC"/>
    <property type="match status" value="1"/>
</dbReference>
<dbReference type="InterPro" id="IPR050088">
    <property type="entry name" value="IspD/TarI_cytidylyltransf_bact"/>
</dbReference>
<dbReference type="Proteomes" id="UP000192761">
    <property type="component" value="Unassembled WGS sequence"/>
</dbReference>
<keyword evidence="1 3" id="KW-0808">Transferase</keyword>
<keyword evidence="4" id="KW-1185">Reference proteome</keyword>
<dbReference type="AlphaFoldDB" id="A0A1W1XLD3"/>
<gene>
    <name evidence="3" type="ORF">SAMN02745857_01864</name>
</gene>
<dbReference type="GO" id="GO:0050518">
    <property type="term" value="F:2-C-methyl-D-erythritol 4-phosphate cytidylyltransferase activity"/>
    <property type="evidence" value="ECO:0007669"/>
    <property type="project" value="TreeGrafter"/>
</dbReference>
<accession>A0A1W1XLD3</accession>
<evidence type="ECO:0000313" key="3">
    <source>
        <dbReference type="EMBL" id="SMC24351.1"/>
    </source>
</evidence>
<evidence type="ECO:0000256" key="2">
    <source>
        <dbReference type="ARBA" id="ARBA00022695"/>
    </source>
</evidence>
<name>A0A1W1XLD3_9NEIS</name>
<protein>
    <submittedName>
        <fullName evidence="3">2-C-methyl-D-erythritol 4-phosphate cytidylyltransferase</fullName>
    </submittedName>
</protein>
<dbReference type="InterPro" id="IPR029044">
    <property type="entry name" value="Nucleotide-diphossugar_trans"/>
</dbReference>